<feature type="region of interest" description="Disordered" evidence="1">
    <location>
        <begin position="1"/>
        <end position="23"/>
    </location>
</feature>
<reference evidence="2 3" key="1">
    <citation type="submission" date="2018-02" db="EMBL/GenBank/DDBJ databases">
        <title>Draft genome of wild Prunus yedoensis var. nudiflora.</title>
        <authorList>
            <person name="Baek S."/>
            <person name="Kim J.-H."/>
            <person name="Choi K."/>
            <person name="Kim G.-B."/>
            <person name="Cho A."/>
            <person name="Jang H."/>
            <person name="Shin C.-H."/>
            <person name="Yu H.-J."/>
            <person name="Mun J.-H."/>
        </authorList>
    </citation>
    <scope>NUCLEOTIDE SEQUENCE [LARGE SCALE GENOMIC DNA]</scope>
    <source>
        <strain evidence="3">cv. Jeju island</strain>
        <tissue evidence="2">Leaf</tissue>
    </source>
</reference>
<organism evidence="2 3">
    <name type="scientific">Prunus yedoensis var. nudiflora</name>
    <dbReference type="NCBI Taxonomy" id="2094558"/>
    <lineage>
        <taxon>Eukaryota</taxon>
        <taxon>Viridiplantae</taxon>
        <taxon>Streptophyta</taxon>
        <taxon>Embryophyta</taxon>
        <taxon>Tracheophyta</taxon>
        <taxon>Spermatophyta</taxon>
        <taxon>Magnoliopsida</taxon>
        <taxon>eudicotyledons</taxon>
        <taxon>Gunneridae</taxon>
        <taxon>Pentapetalae</taxon>
        <taxon>rosids</taxon>
        <taxon>fabids</taxon>
        <taxon>Rosales</taxon>
        <taxon>Rosaceae</taxon>
        <taxon>Amygdaloideae</taxon>
        <taxon>Amygdaleae</taxon>
        <taxon>Prunus</taxon>
    </lineage>
</organism>
<evidence type="ECO:0000313" key="2">
    <source>
        <dbReference type="EMBL" id="PQQ13576.1"/>
    </source>
</evidence>
<dbReference type="Proteomes" id="UP000250321">
    <property type="component" value="Unassembled WGS sequence"/>
</dbReference>
<dbReference type="STRING" id="2094558.A0A315AH48"/>
<dbReference type="OrthoDB" id="1939205at2759"/>
<sequence length="77" mass="8345">MAAKHHYPISLRTGPARKRTKAPKLSLQTINCCRPSSSKKEVAKAAAYYDDLTRRGEGAAKFKQGLGFSFASTDLGS</sequence>
<evidence type="ECO:0000313" key="3">
    <source>
        <dbReference type="Proteomes" id="UP000250321"/>
    </source>
</evidence>
<dbReference type="EMBL" id="PJQY01000291">
    <property type="protein sequence ID" value="PQQ13576.1"/>
    <property type="molecule type" value="Genomic_DNA"/>
</dbReference>
<evidence type="ECO:0000256" key="1">
    <source>
        <dbReference type="SAM" id="MobiDB-lite"/>
    </source>
</evidence>
<keyword evidence="3" id="KW-1185">Reference proteome</keyword>
<name>A0A315AH48_PRUYE</name>
<accession>A0A315AH48</accession>
<gene>
    <name evidence="2" type="ORF">Pyn_34258</name>
</gene>
<comment type="caution">
    <text evidence="2">The sequence shown here is derived from an EMBL/GenBank/DDBJ whole genome shotgun (WGS) entry which is preliminary data.</text>
</comment>
<protein>
    <submittedName>
        <fullName evidence="2">Uncharacterized protein</fullName>
    </submittedName>
</protein>
<proteinExistence type="predicted"/>
<dbReference type="AlphaFoldDB" id="A0A315AH48"/>